<protein>
    <submittedName>
        <fullName evidence="2">Antibiotic biosynthesis monooxygenase</fullName>
    </submittedName>
</protein>
<evidence type="ECO:0000313" key="2">
    <source>
        <dbReference type="EMBL" id="QDF75581.1"/>
    </source>
</evidence>
<dbReference type="EMBL" id="CP041153">
    <property type="protein sequence ID" value="QDF75581.1"/>
    <property type="molecule type" value="Genomic_DNA"/>
</dbReference>
<proteinExistence type="predicted"/>
<dbReference type="InterPro" id="IPR007138">
    <property type="entry name" value="ABM_dom"/>
</dbReference>
<feature type="domain" description="ABM" evidence="1">
    <location>
        <begin position="19"/>
        <end position="88"/>
    </location>
</feature>
<gene>
    <name evidence="2" type="ORF">FGA12_10695</name>
</gene>
<dbReference type="PANTHER" id="PTHR33336:SF15">
    <property type="entry name" value="ABM DOMAIN-CONTAINING PROTEIN"/>
    <property type="match status" value="1"/>
</dbReference>
<keyword evidence="3" id="KW-1185">Reference proteome</keyword>
<dbReference type="Proteomes" id="UP000318758">
    <property type="component" value="Chromosome"/>
</dbReference>
<dbReference type="Gene3D" id="3.30.70.100">
    <property type="match status" value="1"/>
</dbReference>
<dbReference type="InterPro" id="IPR050744">
    <property type="entry name" value="AI-2_Isomerase_LsrG"/>
</dbReference>
<dbReference type="SUPFAM" id="SSF54909">
    <property type="entry name" value="Dimeric alpha+beta barrel"/>
    <property type="match status" value="1"/>
</dbReference>
<dbReference type="PANTHER" id="PTHR33336">
    <property type="entry name" value="QUINOL MONOOXYGENASE YGIN-RELATED"/>
    <property type="match status" value="1"/>
</dbReference>
<keyword evidence="2" id="KW-0560">Oxidoreductase</keyword>
<keyword evidence="2" id="KW-0503">Monooxygenase</keyword>
<dbReference type="GO" id="GO:0004497">
    <property type="term" value="F:monooxygenase activity"/>
    <property type="evidence" value="ECO:0007669"/>
    <property type="project" value="UniProtKB-KW"/>
</dbReference>
<accession>A0ABX5WLY6</accession>
<sequence length="107" mass="12491">MITTFEVKEIFMNEHTFIFAKITPKPKYFEVSKEAIKEIISQTRNESGCLEFTLHEDGTGSLCLYEEWIDDNALKLHHEMDYTKAVFEAYIDWLATPPEITKLNKLA</sequence>
<dbReference type="Pfam" id="PF03992">
    <property type="entry name" value="ABM"/>
    <property type="match status" value="1"/>
</dbReference>
<organism evidence="2 3">
    <name type="scientific">Shewanella marisflavi</name>
    <dbReference type="NCBI Taxonomy" id="260364"/>
    <lineage>
        <taxon>Bacteria</taxon>
        <taxon>Pseudomonadati</taxon>
        <taxon>Pseudomonadota</taxon>
        <taxon>Gammaproteobacteria</taxon>
        <taxon>Alteromonadales</taxon>
        <taxon>Shewanellaceae</taxon>
        <taxon>Shewanella</taxon>
    </lineage>
</organism>
<dbReference type="InterPro" id="IPR011008">
    <property type="entry name" value="Dimeric_a/b-barrel"/>
</dbReference>
<evidence type="ECO:0000313" key="3">
    <source>
        <dbReference type="Proteomes" id="UP000318758"/>
    </source>
</evidence>
<reference evidence="2 3" key="1">
    <citation type="submission" date="2019-06" db="EMBL/GenBank/DDBJ databases">
        <title>Complete genome of Shewanella marisflavi ECSMB14101, a mussel settlement-inducing bacterium isolated from East China Sea.</title>
        <authorList>
            <person name="Yang J."/>
            <person name="Liang X."/>
            <person name="Chang R."/>
            <person name="Peng L."/>
        </authorList>
    </citation>
    <scope>NUCLEOTIDE SEQUENCE [LARGE SCALE GENOMIC DNA]</scope>
    <source>
        <strain evidence="2 3">ECSMB14101</strain>
    </source>
</reference>
<evidence type="ECO:0000259" key="1">
    <source>
        <dbReference type="Pfam" id="PF03992"/>
    </source>
</evidence>
<name>A0ABX5WLY6_9GAMM</name>